<dbReference type="STRING" id="1860122.A9404_01540"/>
<comment type="similarity">
    <text evidence="2 6">Belongs to the NifW family.</text>
</comment>
<gene>
    <name evidence="6" type="primary">nifW</name>
    <name evidence="7" type="ORF">A9404_01540</name>
</gene>
<evidence type="ECO:0000313" key="8">
    <source>
        <dbReference type="Proteomes" id="UP000078596"/>
    </source>
</evidence>
<dbReference type="Proteomes" id="UP000078596">
    <property type="component" value="Chromosome"/>
</dbReference>
<name>A0A191ZEE2_9GAMM</name>
<sequence length="111" mass="12587">MSELRDQLAKLSSAEDFLNLLGVPYDEHVVQVNRLHILKRFHDYLKRSPDLDSLDDAELRIRYVTLLTQAYNDFVTSDAVTEKVFKVFHQAMGVSHVGLDKISRPGATAEG</sequence>
<dbReference type="GO" id="GO:0009399">
    <property type="term" value="P:nitrogen fixation"/>
    <property type="evidence" value="ECO:0007669"/>
    <property type="project" value="UniProtKB-UniRule"/>
</dbReference>
<evidence type="ECO:0000256" key="1">
    <source>
        <dbReference type="ARBA" id="ARBA00002247"/>
    </source>
</evidence>
<dbReference type="AlphaFoldDB" id="A0A191ZEE2"/>
<keyword evidence="5 6" id="KW-0535">Nitrogen fixation</keyword>
<comment type="function">
    <text evidence="1 6">May protect the nitrogenase Fe-Mo protein from oxidative damage.</text>
</comment>
<evidence type="ECO:0000313" key="7">
    <source>
        <dbReference type="EMBL" id="ANJ66230.1"/>
    </source>
</evidence>
<dbReference type="InterPro" id="IPR004893">
    <property type="entry name" value="NifW"/>
</dbReference>
<evidence type="ECO:0000256" key="3">
    <source>
        <dbReference type="ARBA" id="ARBA00011284"/>
    </source>
</evidence>
<dbReference type="HAMAP" id="MF_00529">
    <property type="entry name" value="NifW"/>
    <property type="match status" value="1"/>
</dbReference>
<evidence type="ECO:0000256" key="6">
    <source>
        <dbReference type="HAMAP-Rule" id="MF_00529"/>
    </source>
</evidence>
<reference evidence="7 8" key="1">
    <citation type="submission" date="2016-06" db="EMBL/GenBank/DDBJ databases">
        <title>Insight into the functional genes involving in sulfur oxidation in Pearl River water.</title>
        <authorList>
            <person name="Luo J."/>
            <person name="Tan X."/>
            <person name="Lin W."/>
        </authorList>
    </citation>
    <scope>NUCLEOTIDE SEQUENCE [LARGE SCALE GENOMIC DNA]</scope>
    <source>
        <strain evidence="7 8">LS2</strain>
    </source>
</reference>
<protein>
    <recommendedName>
        <fullName evidence="4 6">Nitrogenase-stabilizing/protective protein NifW</fullName>
    </recommendedName>
</protein>
<evidence type="ECO:0000256" key="4">
    <source>
        <dbReference type="ARBA" id="ARBA00016274"/>
    </source>
</evidence>
<dbReference type="EMBL" id="CP016027">
    <property type="protein sequence ID" value="ANJ66230.1"/>
    <property type="molecule type" value="Genomic_DNA"/>
</dbReference>
<organism evidence="7 8">
    <name type="scientific">Halothiobacillus diazotrophicus</name>
    <dbReference type="NCBI Taxonomy" id="1860122"/>
    <lineage>
        <taxon>Bacteria</taxon>
        <taxon>Pseudomonadati</taxon>
        <taxon>Pseudomonadota</taxon>
        <taxon>Gammaproteobacteria</taxon>
        <taxon>Chromatiales</taxon>
        <taxon>Halothiobacillaceae</taxon>
        <taxon>Halothiobacillus</taxon>
    </lineage>
</organism>
<evidence type="ECO:0000256" key="5">
    <source>
        <dbReference type="ARBA" id="ARBA00023231"/>
    </source>
</evidence>
<dbReference type="RefSeq" id="WP_066098031.1">
    <property type="nucleotide sequence ID" value="NZ_CP016027.1"/>
</dbReference>
<dbReference type="KEGG" id="haz:A9404_01540"/>
<evidence type="ECO:0000256" key="2">
    <source>
        <dbReference type="ARBA" id="ARBA00008351"/>
    </source>
</evidence>
<dbReference type="OrthoDB" id="9811868at2"/>
<dbReference type="Pfam" id="PF03206">
    <property type="entry name" value="NifW"/>
    <property type="match status" value="1"/>
</dbReference>
<keyword evidence="8" id="KW-1185">Reference proteome</keyword>
<comment type="subunit">
    <text evidence="3 6">Homotrimer; associates with NifD.</text>
</comment>
<accession>A0A191ZEE2</accession>
<dbReference type="PIRSF" id="PIRSF005790">
    <property type="entry name" value="NifW"/>
    <property type="match status" value="1"/>
</dbReference>
<proteinExistence type="inferred from homology"/>